<keyword evidence="3" id="KW-1185">Reference proteome</keyword>
<dbReference type="InterPro" id="IPR037171">
    <property type="entry name" value="NagB/RpiA_transferase-like"/>
</dbReference>
<dbReference type="RefSeq" id="WP_113033236.1">
    <property type="nucleotide sequence ID" value="NZ_QMFB01000014.1"/>
</dbReference>
<dbReference type="EMBL" id="QMFB01000014">
    <property type="protein sequence ID" value="RAV19027.1"/>
    <property type="molecule type" value="Genomic_DNA"/>
</dbReference>
<evidence type="ECO:0000313" key="2">
    <source>
        <dbReference type="EMBL" id="RAV19027.1"/>
    </source>
</evidence>
<dbReference type="Proteomes" id="UP000250369">
    <property type="component" value="Unassembled WGS sequence"/>
</dbReference>
<comment type="caution">
    <text evidence="2">The sequence shown here is derived from an EMBL/GenBank/DDBJ whole genome shotgun (WGS) entry which is preliminary data.</text>
</comment>
<dbReference type="Pfam" id="PF02589">
    <property type="entry name" value="LUD_dom"/>
    <property type="match status" value="1"/>
</dbReference>
<proteinExistence type="predicted"/>
<reference evidence="2 3" key="1">
    <citation type="journal article" date="2009" name="Int. J. Syst. Evol. Microbiol.">
        <title>Paenibacillus contaminans sp. nov., isolated from a contaminated laboratory plate.</title>
        <authorList>
            <person name="Chou J.H."/>
            <person name="Lee J.H."/>
            <person name="Lin M.C."/>
            <person name="Chang P.S."/>
            <person name="Arun A.B."/>
            <person name="Young C.C."/>
            <person name="Chen W.M."/>
        </authorList>
    </citation>
    <scope>NUCLEOTIDE SEQUENCE [LARGE SCALE GENOMIC DNA]</scope>
    <source>
        <strain evidence="2 3">CKOBP-6</strain>
    </source>
</reference>
<dbReference type="InterPro" id="IPR024185">
    <property type="entry name" value="FTHF_cligase-like_sf"/>
</dbReference>
<name>A0A329MM99_9BACL</name>
<dbReference type="InterPro" id="IPR003741">
    <property type="entry name" value="LUD_dom"/>
</dbReference>
<dbReference type="AlphaFoldDB" id="A0A329MM99"/>
<dbReference type="OrthoDB" id="9794157at2"/>
<evidence type="ECO:0000259" key="1">
    <source>
        <dbReference type="Pfam" id="PF02589"/>
    </source>
</evidence>
<sequence>MAEQKQGLIQGREAFMQNIAKRLGRPSPLTKAPDHPYRGAPDFYKAVQLSTEEKVDLFCRTWTGLTGKVLIVKEAEAEQAIAAYAREVTAELEASRVAIWEHERLNALGLAERLREGGTAVVPWREDAAEPNGAAAPAGAAGSRWSGRSALLRAAERCELGIVWPDYAIANTSTLVLLARGGKGRSVSLLPGALLGIFHADQLVTRMGEAFAGIKQDYPEAVDLPSSINLITGPSRSADIENDLTIGIHGPGKVYAVIIVP</sequence>
<gene>
    <name evidence="2" type="ORF">DQG23_23075</name>
</gene>
<accession>A0A329MM99</accession>
<organism evidence="2 3">
    <name type="scientific">Paenibacillus contaminans</name>
    <dbReference type="NCBI Taxonomy" id="450362"/>
    <lineage>
        <taxon>Bacteria</taxon>
        <taxon>Bacillati</taxon>
        <taxon>Bacillota</taxon>
        <taxon>Bacilli</taxon>
        <taxon>Bacillales</taxon>
        <taxon>Paenibacillaceae</taxon>
        <taxon>Paenibacillus</taxon>
    </lineage>
</organism>
<protein>
    <recommendedName>
        <fullName evidence="1">LUD domain-containing protein</fullName>
    </recommendedName>
</protein>
<dbReference type="PANTHER" id="PTHR43682:SF1">
    <property type="entry name" value="LACTATE UTILIZATION PROTEIN C"/>
    <property type="match status" value="1"/>
</dbReference>
<dbReference type="PANTHER" id="PTHR43682">
    <property type="entry name" value="LACTATE UTILIZATION PROTEIN C"/>
    <property type="match status" value="1"/>
</dbReference>
<evidence type="ECO:0000313" key="3">
    <source>
        <dbReference type="Proteomes" id="UP000250369"/>
    </source>
</evidence>
<feature type="domain" description="LUD" evidence="1">
    <location>
        <begin position="67"/>
        <end position="259"/>
    </location>
</feature>
<dbReference type="Gene3D" id="3.40.50.10420">
    <property type="entry name" value="NagB/RpiA/CoA transferase-like"/>
    <property type="match status" value="1"/>
</dbReference>
<dbReference type="SUPFAM" id="SSF100950">
    <property type="entry name" value="NagB/RpiA/CoA transferase-like"/>
    <property type="match status" value="1"/>
</dbReference>